<name>A0ACB7TMG3_HYAAI</name>
<gene>
    <name evidence="1" type="ORF">HPB50_023123</name>
</gene>
<sequence length="250" mass="27720">MDAEVPFADAKRDDTQTPASVDAMPETDCNSTTKESAIHEANDCAAQFARVDEKDHNTGSGSELPYVKCAVIGVASPEENFPPCTIDKILEIMTTEAPLSAPADIEASDKAAVVPKVRANECKKTELLSEKRRRVWLARINRGGTMDPDKFRVCLRHFLSASEQYRRRKKTTKLPPTRPELARKSSMLEFGLKIQVTIESKHLRDVNVRASVRCQRVVHVNMHIQCAASAAPSVLAHIHAFTGVIERLCE</sequence>
<evidence type="ECO:0000313" key="2">
    <source>
        <dbReference type="Proteomes" id="UP000821845"/>
    </source>
</evidence>
<organism evidence="1 2">
    <name type="scientific">Hyalomma asiaticum</name>
    <name type="common">Tick</name>
    <dbReference type="NCBI Taxonomy" id="266040"/>
    <lineage>
        <taxon>Eukaryota</taxon>
        <taxon>Metazoa</taxon>
        <taxon>Ecdysozoa</taxon>
        <taxon>Arthropoda</taxon>
        <taxon>Chelicerata</taxon>
        <taxon>Arachnida</taxon>
        <taxon>Acari</taxon>
        <taxon>Parasitiformes</taxon>
        <taxon>Ixodida</taxon>
        <taxon>Ixodoidea</taxon>
        <taxon>Ixodidae</taxon>
        <taxon>Hyalomminae</taxon>
        <taxon>Hyalomma</taxon>
    </lineage>
</organism>
<proteinExistence type="predicted"/>
<dbReference type="EMBL" id="CM023481">
    <property type="protein sequence ID" value="KAH6948173.1"/>
    <property type="molecule type" value="Genomic_DNA"/>
</dbReference>
<keyword evidence="2" id="KW-1185">Reference proteome</keyword>
<reference evidence="1" key="1">
    <citation type="submission" date="2020-05" db="EMBL/GenBank/DDBJ databases">
        <title>Large-scale comparative analyses of tick genomes elucidate their genetic diversity and vector capacities.</title>
        <authorList>
            <person name="Jia N."/>
            <person name="Wang J."/>
            <person name="Shi W."/>
            <person name="Du L."/>
            <person name="Sun Y."/>
            <person name="Zhan W."/>
            <person name="Jiang J."/>
            <person name="Wang Q."/>
            <person name="Zhang B."/>
            <person name="Ji P."/>
            <person name="Sakyi L.B."/>
            <person name="Cui X."/>
            <person name="Yuan T."/>
            <person name="Jiang B."/>
            <person name="Yang W."/>
            <person name="Lam T.T.-Y."/>
            <person name="Chang Q."/>
            <person name="Ding S."/>
            <person name="Wang X."/>
            <person name="Zhu J."/>
            <person name="Ruan X."/>
            <person name="Zhao L."/>
            <person name="Wei J."/>
            <person name="Que T."/>
            <person name="Du C."/>
            <person name="Cheng J."/>
            <person name="Dai P."/>
            <person name="Han X."/>
            <person name="Huang E."/>
            <person name="Gao Y."/>
            <person name="Liu J."/>
            <person name="Shao H."/>
            <person name="Ye R."/>
            <person name="Li L."/>
            <person name="Wei W."/>
            <person name="Wang X."/>
            <person name="Wang C."/>
            <person name="Yang T."/>
            <person name="Huo Q."/>
            <person name="Li W."/>
            <person name="Guo W."/>
            <person name="Chen H."/>
            <person name="Zhou L."/>
            <person name="Ni X."/>
            <person name="Tian J."/>
            <person name="Zhou Y."/>
            <person name="Sheng Y."/>
            <person name="Liu T."/>
            <person name="Pan Y."/>
            <person name="Xia L."/>
            <person name="Li J."/>
            <person name="Zhao F."/>
            <person name="Cao W."/>
        </authorList>
    </citation>
    <scope>NUCLEOTIDE SEQUENCE</scope>
    <source>
        <strain evidence="1">Hyas-2018</strain>
    </source>
</reference>
<comment type="caution">
    <text evidence="1">The sequence shown here is derived from an EMBL/GenBank/DDBJ whole genome shotgun (WGS) entry which is preliminary data.</text>
</comment>
<accession>A0ACB7TMG3</accession>
<protein>
    <submittedName>
        <fullName evidence="1">Uncharacterized protein</fullName>
    </submittedName>
</protein>
<evidence type="ECO:0000313" key="1">
    <source>
        <dbReference type="EMBL" id="KAH6948173.1"/>
    </source>
</evidence>
<dbReference type="Proteomes" id="UP000821845">
    <property type="component" value="Chromosome 1"/>
</dbReference>